<keyword evidence="5 6" id="KW-0234">DNA repair</keyword>
<evidence type="ECO:0000256" key="7">
    <source>
        <dbReference type="SAM" id="MobiDB-lite"/>
    </source>
</evidence>
<feature type="compositionally biased region" description="Gly residues" evidence="7">
    <location>
        <begin position="347"/>
        <end position="358"/>
    </location>
</feature>
<name>A0A7S2XEX6_9EUKA</name>
<evidence type="ECO:0000256" key="2">
    <source>
        <dbReference type="ARBA" id="ARBA00022763"/>
    </source>
</evidence>
<feature type="compositionally biased region" description="Low complexity" evidence="7">
    <location>
        <begin position="102"/>
        <end position="119"/>
    </location>
</feature>
<keyword evidence="1" id="KW-0479">Metal-binding</keyword>
<feature type="compositionally biased region" description="Basic residues" evidence="7">
    <location>
        <begin position="438"/>
        <end position="471"/>
    </location>
</feature>
<gene>
    <name evidence="9" type="ORF">LSP00402_LOCUS16110</name>
</gene>
<feature type="region of interest" description="Disordered" evidence="7">
    <location>
        <begin position="425"/>
        <end position="511"/>
    </location>
</feature>
<feature type="compositionally biased region" description="Low complexity" evidence="7">
    <location>
        <begin position="84"/>
        <end position="94"/>
    </location>
</feature>
<proteinExistence type="predicted"/>
<feature type="compositionally biased region" description="Basic and acidic residues" evidence="7">
    <location>
        <begin position="212"/>
        <end position="229"/>
    </location>
</feature>
<evidence type="ECO:0000256" key="3">
    <source>
        <dbReference type="ARBA" id="ARBA00022771"/>
    </source>
</evidence>
<feature type="domain" description="UBZ4-type" evidence="8">
    <location>
        <begin position="391"/>
        <end position="418"/>
    </location>
</feature>
<evidence type="ECO:0000256" key="6">
    <source>
        <dbReference type="PROSITE-ProRule" id="PRU01256"/>
    </source>
</evidence>
<evidence type="ECO:0000259" key="8">
    <source>
        <dbReference type="PROSITE" id="PS51908"/>
    </source>
</evidence>
<feature type="compositionally biased region" description="Basic and acidic residues" evidence="7">
    <location>
        <begin position="123"/>
        <end position="160"/>
    </location>
</feature>
<feature type="region of interest" description="Disordered" evidence="7">
    <location>
        <begin position="201"/>
        <end position="390"/>
    </location>
</feature>
<keyword evidence="3 6" id="KW-0863">Zinc-finger</keyword>
<dbReference type="GO" id="GO:0003677">
    <property type="term" value="F:DNA binding"/>
    <property type="evidence" value="ECO:0007669"/>
    <property type="project" value="InterPro"/>
</dbReference>
<feature type="compositionally biased region" description="Acidic residues" evidence="7">
    <location>
        <begin position="501"/>
        <end position="511"/>
    </location>
</feature>
<feature type="compositionally biased region" description="Basic and acidic residues" evidence="7">
    <location>
        <begin position="314"/>
        <end position="324"/>
    </location>
</feature>
<sequence length="511" mass="55613">MADEDGDVLTFPESPDPDAAPTEDDSASDFESAKGMSNKRAKHEDSPPPSPEVATRFTKPNAGDSKADIKSTSKKSGAPETKAKGATASSSLSLLKKKPTPSKETPSSSSSSSAKTKSPFQENRNRITKYFEGEDGGRVDGVAGDRKKGGDTADNSDGRKMVRSRFYRRLCKCPPYTSSLVVRRNPETSLLSHLESILQNIDFPPDEGGEGYSRDDHHSSKEIPKKNNNIDDIDDIDSIPPGYESPTLDILDSPEFPPQRDTKSMARPHDNEVCPSSPDKDKPSSSSSSRLKNQQRQSFSRSTFTVTRKKKTSINKDQEWKRASDAYAEEEADSKDGDGAAAAAASRGGGSSGGGGGSKENQQSGVSSGKRELMNIEEKDEKKTEEPAEEMGTCFICQKKLPMAKLNAHVNRCLDQPAEDASLELARKLQEEEDSSSRRKAKKPRTGRGKGGRGRRGRGGSKQPAKPKPKRRVVEDSSDEMEGDAIDNNDDSEDPLPPSEEKEEYEASQEF</sequence>
<organism evidence="9">
    <name type="scientific">Lotharella oceanica</name>
    <dbReference type="NCBI Taxonomy" id="641309"/>
    <lineage>
        <taxon>Eukaryota</taxon>
        <taxon>Sar</taxon>
        <taxon>Rhizaria</taxon>
        <taxon>Cercozoa</taxon>
        <taxon>Chlorarachniophyceae</taxon>
        <taxon>Lotharella</taxon>
    </lineage>
</organism>
<feature type="compositionally biased region" description="Polar residues" evidence="7">
    <location>
        <begin position="290"/>
        <end position="306"/>
    </location>
</feature>
<feature type="compositionally biased region" description="Basic and acidic residues" evidence="7">
    <location>
        <begin position="258"/>
        <end position="283"/>
    </location>
</feature>
<feature type="compositionally biased region" description="Acidic residues" evidence="7">
    <location>
        <begin position="476"/>
        <end position="494"/>
    </location>
</feature>
<dbReference type="InterPro" id="IPR006642">
    <property type="entry name" value="Rad18_UBZ4"/>
</dbReference>
<dbReference type="GO" id="GO:0008270">
    <property type="term" value="F:zinc ion binding"/>
    <property type="evidence" value="ECO:0007669"/>
    <property type="project" value="UniProtKB-KW"/>
</dbReference>
<evidence type="ECO:0000256" key="5">
    <source>
        <dbReference type="ARBA" id="ARBA00023204"/>
    </source>
</evidence>
<protein>
    <recommendedName>
        <fullName evidence="8">UBZ4-type domain-containing protein</fullName>
    </recommendedName>
</protein>
<feature type="compositionally biased region" description="Basic and acidic residues" evidence="7">
    <location>
        <begin position="369"/>
        <end position="386"/>
    </location>
</feature>
<dbReference type="PROSITE" id="PS51908">
    <property type="entry name" value="ZF_UBZ4"/>
    <property type="match status" value="1"/>
</dbReference>
<keyword evidence="2 6" id="KW-0227">DNA damage</keyword>
<evidence type="ECO:0000313" key="9">
    <source>
        <dbReference type="EMBL" id="CAD9772120.1"/>
    </source>
</evidence>
<evidence type="ECO:0000256" key="4">
    <source>
        <dbReference type="ARBA" id="ARBA00022833"/>
    </source>
</evidence>
<dbReference type="GO" id="GO:0006281">
    <property type="term" value="P:DNA repair"/>
    <property type="evidence" value="ECO:0007669"/>
    <property type="project" value="UniProtKB-KW"/>
</dbReference>
<feature type="region of interest" description="Disordered" evidence="7">
    <location>
        <begin position="1"/>
        <end position="161"/>
    </location>
</feature>
<keyword evidence="4" id="KW-0862">Zinc</keyword>
<evidence type="ECO:0000256" key="1">
    <source>
        <dbReference type="ARBA" id="ARBA00022723"/>
    </source>
</evidence>
<reference evidence="9" key="1">
    <citation type="submission" date="2021-01" db="EMBL/GenBank/DDBJ databases">
        <authorList>
            <person name="Corre E."/>
            <person name="Pelletier E."/>
            <person name="Niang G."/>
            <person name="Scheremetjew M."/>
            <person name="Finn R."/>
            <person name="Kale V."/>
            <person name="Holt S."/>
            <person name="Cochrane G."/>
            <person name="Meng A."/>
            <person name="Brown T."/>
            <person name="Cohen L."/>
        </authorList>
    </citation>
    <scope>NUCLEOTIDE SEQUENCE</scope>
    <source>
        <strain evidence="9">CCMP622</strain>
    </source>
</reference>
<dbReference type="AlphaFoldDB" id="A0A7S2XEX6"/>
<accession>A0A7S2XEX6</accession>
<dbReference type="EMBL" id="HBHP01025920">
    <property type="protein sequence ID" value="CAD9772120.1"/>
    <property type="molecule type" value="Transcribed_RNA"/>
</dbReference>